<sequence>MNWPLDLFLFTVVAMFLWGLILQKVSSSRVAKVIVLGNVAVYIFYTLCFFKPIFDIEAGRGGGAFAAGMYIYILTPLHLLAVYFAILIFNNFREISWLKQLLTFVVLPVMAIAFGYNFAVKQQETVDKKQRQYFTALEKRLEQKEVNNSRSEADFESFILHFVSDSAFQLEHIRLPLPEFYLTSELETDTVNHYYEHTVPYLLKGRGTGFFVYNDWENEEIASSKRTLVVNENDWRAHYHFRYDGKWVLVEIQKYKPHQPLPSRNKSLPK</sequence>
<reference evidence="3" key="1">
    <citation type="submission" date="2016-10" db="EMBL/GenBank/DDBJ databases">
        <authorList>
            <person name="Varghese N."/>
            <person name="Submissions S."/>
        </authorList>
    </citation>
    <scope>NUCLEOTIDE SEQUENCE [LARGE SCALE GENOMIC DNA]</scope>
    <source>
        <strain evidence="3">LP51</strain>
    </source>
</reference>
<feature type="transmembrane region" description="Helical" evidence="1">
    <location>
        <begin position="34"/>
        <end position="54"/>
    </location>
</feature>
<gene>
    <name evidence="2" type="ORF">SAMN05421739_104276</name>
</gene>
<feature type="transmembrane region" description="Helical" evidence="1">
    <location>
        <begin position="69"/>
        <end position="89"/>
    </location>
</feature>
<keyword evidence="1" id="KW-1133">Transmembrane helix</keyword>
<keyword evidence="3" id="KW-1185">Reference proteome</keyword>
<keyword evidence="1" id="KW-0812">Transmembrane</keyword>
<name>A0A1I2VRB5_9BACT</name>
<feature type="transmembrane region" description="Helical" evidence="1">
    <location>
        <begin position="6"/>
        <end position="22"/>
    </location>
</feature>
<proteinExistence type="predicted"/>
<keyword evidence="1" id="KW-0472">Membrane</keyword>
<dbReference type="Gene3D" id="3.10.450.410">
    <property type="match status" value="1"/>
</dbReference>
<dbReference type="RefSeq" id="WP_092102260.1">
    <property type="nucleotide sequence ID" value="NZ_FOOT01000004.1"/>
</dbReference>
<evidence type="ECO:0000313" key="2">
    <source>
        <dbReference type="EMBL" id="SFG90857.1"/>
    </source>
</evidence>
<dbReference type="STRING" id="1436961.SAMN05421739_104276"/>
<dbReference type="EMBL" id="FOOT01000004">
    <property type="protein sequence ID" value="SFG90857.1"/>
    <property type="molecule type" value="Genomic_DNA"/>
</dbReference>
<evidence type="ECO:0000256" key="1">
    <source>
        <dbReference type="SAM" id="Phobius"/>
    </source>
</evidence>
<organism evidence="2 3">
    <name type="scientific">Pontibacter chinhatensis</name>
    <dbReference type="NCBI Taxonomy" id="1436961"/>
    <lineage>
        <taxon>Bacteria</taxon>
        <taxon>Pseudomonadati</taxon>
        <taxon>Bacteroidota</taxon>
        <taxon>Cytophagia</taxon>
        <taxon>Cytophagales</taxon>
        <taxon>Hymenobacteraceae</taxon>
        <taxon>Pontibacter</taxon>
    </lineage>
</organism>
<feature type="transmembrane region" description="Helical" evidence="1">
    <location>
        <begin position="101"/>
        <end position="119"/>
    </location>
</feature>
<accession>A0A1I2VRB5</accession>
<dbReference type="Proteomes" id="UP000198724">
    <property type="component" value="Unassembled WGS sequence"/>
</dbReference>
<dbReference type="AlphaFoldDB" id="A0A1I2VRB5"/>
<protein>
    <submittedName>
        <fullName evidence="2">Uncharacterized protein</fullName>
    </submittedName>
</protein>
<evidence type="ECO:0000313" key="3">
    <source>
        <dbReference type="Proteomes" id="UP000198724"/>
    </source>
</evidence>